<keyword evidence="11" id="KW-1185">Reference proteome</keyword>
<sequence>GELLFPARANMLLHTQLRTLPNLQEVLNRNSMQLLGQVAGALPEECLEDRPTFRFPEKVLRSKAPHNAWMASYEILQQLFSLFKGNLPETAWDMHSVERFLNAVHVQIKRLETCLPTNRLYPRSQNKAMKLKKYFRNIHNFLREKNYSKCAWEVVRIEAKTWFYYLDNQLTEVIRSKDVVAMGDLNFPDICWEAVSQV</sequence>
<dbReference type="InterPro" id="IPR009079">
    <property type="entry name" value="4_helix_cytokine-like_core"/>
</dbReference>
<dbReference type="GO" id="GO:0006955">
    <property type="term" value="P:immune response"/>
    <property type="evidence" value="ECO:0007669"/>
    <property type="project" value="UniProtKB-ARBA"/>
</dbReference>
<evidence type="ECO:0000256" key="5">
    <source>
        <dbReference type="ARBA" id="ARBA00022525"/>
    </source>
</evidence>
<keyword evidence="7 9" id="KW-0051">Antiviral defense</keyword>
<dbReference type="SMART" id="SM00076">
    <property type="entry name" value="IFabd"/>
    <property type="match status" value="1"/>
</dbReference>
<keyword evidence="6" id="KW-0732">Signal</keyword>
<keyword evidence="5" id="KW-0964">Secreted</keyword>
<evidence type="ECO:0000256" key="1">
    <source>
        <dbReference type="ARBA" id="ARBA00002718"/>
    </source>
</evidence>
<keyword evidence="4 9" id="KW-0202">Cytokine</keyword>
<evidence type="ECO:0000256" key="3">
    <source>
        <dbReference type="ARBA" id="ARBA00011033"/>
    </source>
</evidence>
<dbReference type="Proteomes" id="UP000594220">
    <property type="component" value="Unplaced"/>
</dbReference>
<evidence type="ECO:0000256" key="7">
    <source>
        <dbReference type="ARBA" id="ARBA00023118"/>
    </source>
</evidence>
<dbReference type="GO" id="GO:0051607">
    <property type="term" value="P:defense response to virus"/>
    <property type="evidence" value="ECO:0007669"/>
    <property type="project" value="UniProtKB-KW"/>
</dbReference>
<evidence type="ECO:0000256" key="4">
    <source>
        <dbReference type="ARBA" id="ARBA00022514"/>
    </source>
</evidence>
<dbReference type="GO" id="GO:0005126">
    <property type="term" value="F:cytokine receptor binding"/>
    <property type="evidence" value="ECO:0007669"/>
    <property type="project" value="InterPro"/>
</dbReference>
<comment type="subcellular location">
    <subcellularLocation>
        <location evidence="2">Secreted</location>
    </subcellularLocation>
</comment>
<comment type="similarity">
    <text evidence="3 9">Belongs to the alpha/beta interferon family.</text>
</comment>
<dbReference type="GO" id="GO:0005615">
    <property type="term" value="C:extracellular space"/>
    <property type="evidence" value="ECO:0007669"/>
    <property type="project" value="UniProtKB-KW"/>
</dbReference>
<comment type="function">
    <text evidence="1">Has antiviral activities.</text>
</comment>
<dbReference type="InterPro" id="IPR000471">
    <property type="entry name" value="Interferon_alpha/beta/delta"/>
</dbReference>
<accession>A0A7M4FB50</accession>
<evidence type="ECO:0000313" key="11">
    <source>
        <dbReference type="Proteomes" id="UP000594220"/>
    </source>
</evidence>
<dbReference type="GeneTree" id="ENSGT01000000214430"/>
<dbReference type="PANTHER" id="PTHR11691:SF73">
    <property type="entry name" value="INTERFERON BETA"/>
    <property type="match status" value="1"/>
</dbReference>
<name>A0A7M4FB50_CROPO</name>
<organism evidence="10 11">
    <name type="scientific">Crocodylus porosus</name>
    <name type="common">Saltwater crocodile</name>
    <name type="synonym">Estuarine crocodile</name>
    <dbReference type="NCBI Taxonomy" id="8502"/>
    <lineage>
        <taxon>Eukaryota</taxon>
        <taxon>Metazoa</taxon>
        <taxon>Chordata</taxon>
        <taxon>Craniata</taxon>
        <taxon>Vertebrata</taxon>
        <taxon>Euteleostomi</taxon>
        <taxon>Archelosauria</taxon>
        <taxon>Archosauria</taxon>
        <taxon>Crocodylia</taxon>
        <taxon>Longirostres</taxon>
        <taxon>Crocodylidae</taxon>
        <taxon>Crocodylus</taxon>
    </lineage>
</organism>
<dbReference type="SUPFAM" id="SSF47266">
    <property type="entry name" value="4-helical cytokines"/>
    <property type="match status" value="1"/>
</dbReference>
<evidence type="ECO:0000256" key="6">
    <source>
        <dbReference type="ARBA" id="ARBA00022729"/>
    </source>
</evidence>
<dbReference type="OMA" id="MIMAQMG"/>
<reference evidence="10" key="2">
    <citation type="submission" date="2025-09" db="UniProtKB">
        <authorList>
            <consortium name="Ensembl"/>
        </authorList>
    </citation>
    <scope>IDENTIFICATION</scope>
</reference>
<dbReference type="PANTHER" id="PTHR11691">
    <property type="entry name" value="TYPE I INTERFERON"/>
    <property type="match status" value="1"/>
</dbReference>
<evidence type="ECO:0000256" key="9">
    <source>
        <dbReference type="RuleBase" id="RU000436"/>
    </source>
</evidence>
<protein>
    <submittedName>
        <fullName evidence="10">Uncharacterized protein</fullName>
    </submittedName>
</protein>
<dbReference type="GO" id="GO:0005125">
    <property type="term" value="F:cytokine activity"/>
    <property type="evidence" value="ECO:0007669"/>
    <property type="project" value="UniProtKB-KW"/>
</dbReference>
<evidence type="ECO:0000313" key="10">
    <source>
        <dbReference type="Ensembl" id="ENSCPRP00005021731.1"/>
    </source>
</evidence>
<evidence type="ECO:0000256" key="2">
    <source>
        <dbReference type="ARBA" id="ARBA00004613"/>
    </source>
</evidence>
<keyword evidence="8" id="KW-1015">Disulfide bond</keyword>
<dbReference type="Ensembl" id="ENSCPRT00005025380.1">
    <property type="protein sequence ID" value="ENSCPRP00005021731.1"/>
    <property type="gene ID" value="ENSCPRG00005015100.1"/>
</dbReference>
<proteinExistence type="inferred from homology"/>
<dbReference type="AlphaFoldDB" id="A0A7M4FB50"/>
<reference evidence="10" key="1">
    <citation type="submission" date="2025-08" db="UniProtKB">
        <authorList>
            <consortium name="Ensembl"/>
        </authorList>
    </citation>
    <scope>IDENTIFICATION</scope>
</reference>
<dbReference type="PROSITE" id="PS00252">
    <property type="entry name" value="INTERFERON_A_B_D"/>
    <property type="match status" value="1"/>
</dbReference>
<dbReference type="Pfam" id="PF00143">
    <property type="entry name" value="Interferon"/>
    <property type="match status" value="1"/>
</dbReference>
<dbReference type="PRINTS" id="PR00266">
    <property type="entry name" value="INTERFERONAB"/>
</dbReference>
<evidence type="ECO:0000256" key="8">
    <source>
        <dbReference type="ARBA" id="ARBA00023157"/>
    </source>
</evidence>
<dbReference type="Gene3D" id="1.20.1250.10">
    <property type="match status" value="1"/>
</dbReference>